<evidence type="ECO:0000313" key="2">
    <source>
        <dbReference type="EMBL" id="GAA2649195.1"/>
    </source>
</evidence>
<name>A0ABP6DU94_9ACTN</name>
<sequence>MSRSSRNFSCFSLPPRTWLPPCQRFQLSVFSSGTSGAPGGLTSTLTRAVALSPAAPLASTVAVAVLDEAEAGGVPVIVPSWPTVSQPGPLTLRKPEASPLTRPRTVAA</sequence>
<evidence type="ECO:0000256" key="1">
    <source>
        <dbReference type="SAM" id="MobiDB-lite"/>
    </source>
</evidence>
<dbReference type="EMBL" id="BAAATE010000003">
    <property type="protein sequence ID" value="GAA2649195.1"/>
    <property type="molecule type" value="Genomic_DNA"/>
</dbReference>
<dbReference type="Proteomes" id="UP001501666">
    <property type="component" value="Unassembled WGS sequence"/>
</dbReference>
<keyword evidence="3" id="KW-1185">Reference proteome</keyword>
<accession>A0ABP6DU94</accession>
<gene>
    <name evidence="2" type="ORF">GCM10010412_014180</name>
</gene>
<organism evidence="2 3">
    <name type="scientific">Nonomuraea recticatena</name>
    <dbReference type="NCBI Taxonomy" id="46178"/>
    <lineage>
        <taxon>Bacteria</taxon>
        <taxon>Bacillati</taxon>
        <taxon>Actinomycetota</taxon>
        <taxon>Actinomycetes</taxon>
        <taxon>Streptosporangiales</taxon>
        <taxon>Streptosporangiaceae</taxon>
        <taxon>Nonomuraea</taxon>
    </lineage>
</organism>
<feature type="region of interest" description="Disordered" evidence="1">
    <location>
        <begin position="85"/>
        <end position="108"/>
    </location>
</feature>
<evidence type="ECO:0000313" key="3">
    <source>
        <dbReference type="Proteomes" id="UP001501666"/>
    </source>
</evidence>
<reference evidence="3" key="1">
    <citation type="journal article" date="2019" name="Int. J. Syst. Evol. Microbiol.">
        <title>The Global Catalogue of Microorganisms (GCM) 10K type strain sequencing project: providing services to taxonomists for standard genome sequencing and annotation.</title>
        <authorList>
            <consortium name="The Broad Institute Genomics Platform"/>
            <consortium name="The Broad Institute Genome Sequencing Center for Infectious Disease"/>
            <person name="Wu L."/>
            <person name="Ma J."/>
        </authorList>
    </citation>
    <scope>NUCLEOTIDE SEQUENCE [LARGE SCALE GENOMIC DNA]</scope>
    <source>
        <strain evidence="3">JCM 6835</strain>
    </source>
</reference>
<comment type="caution">
    <text evidence="2">The sequence shown here is derived from an EMBL/GenBank/DDBJ whole genome shotgun (WGS) entry which is preliminary data.</text>
</comment>
<protein>
    <submittedName>
        <fullName evidence="2">Uncharacterized protein</fullName>
    </submittedName>
</protein>
<proteinExistence type="predicted"/>